<dbReference type="Proteomes" id="UP000429607">
    <property type="component" value="Unassembled WGS sequence"/>
</dbReference>
<dbReference type="AlphaFoldDB" id="A0A6A3G7L7"/>
<gene>
    <name evidence="1" type="ORF">PR001_g33169</name>
</gene>
<protein>
    <submittedName>
        <fullName evidence="1">Uncharacterized protein</fullName>
    </submittedName>
</protein>
<comment type="caution">
    <text evidence="1">The sequence shown here is derived from an EMBL/GenBank/DDBJ whole genome shotgun (WGS) entry which is preliminary data.</text>
</comment>
<evidence type="ECO:0000313" key="1">
    <source>
        <dbReference type="EMBL" id="KAE8952726.1"/>
    </source>
</evidence>
<organism evidence="1 2">
    <name type="scientific">Phytophthora rubi</name>
    <dbReference type="NCBI Taxonomy" id="129364"/>
    <lineage>
        <taxon>Eukaryota</taxon>
        <taxon>Sar</taxon>
        <taxon>Stramenopiles</taxon>
        <taxon>Oomycota</taxon>
        <taxon>Peronosporomycetes</taxon>
        <taxon>Peronosporales</taxon>
        <taxon>Peronosporaceae</taxon>
        <taxon>Phytophthora</taxon>
    </lineage>
</organism>
<dbReference type="EMBL" id="QXFV01011352">
    <property type="protein sequence ID" value="KAE8952726.1"/>
    <property type="molecule type" value="Genomic_DNA"/>
</dbReference>
<proteinExistence type="predicted"/>
<name>A0A6A3G7L7_9STRA</name>
<evidence type="ECO:0000313" key="2">
    <source>
        <dbReference type="Proteomes" id="UP000429607"/>
    </source>
</evidence>
<accession>A0A6A3G7L7</accession>
<sequence>MGGEVVGLFTAPDVFLALDRHQKGPVTSVDPPADFQPVISHLNESLSWKQNLPLLLMGNGASELIDLVIRSVQPGG</sequence>
<reference evidence="1 2" key="1">
    <citation type="submission" date="2018-09" db="EMBL/GenBank/DDBJ databases">
        <title>Genomic investigation of the strawberry pathogen Phytophthora fragariae indicates pathogenicity is determined by transcriptional variation in three key races.</title>
        <authorList>
            <person name="Adams T.M."/>
            <person name="Armitage A.D."/>
            <person name="Sobczyk M.K."/>
            <person name="Bates H.J."/>
            <person name="Dunwell J.M."/>
            <person name="Nellist C.F."/>
            <person name="Harrison R.J."/>
        </authorList>
    </citation>
    <scope>NUCLEOTIDE SEQUENCE [LARGE SCALE GENOMIC DNA]</scope>
    <source>
        <strain evidence="1 2">SCRP249</strain>
    </source>
</reference>